<dbReference type="InterPro" id="IPR009057">
    <property type="entry name" value="Homeodomain-like_sf"/>
</dbReference>
<dbReference type="SUPFAM" id="SSF48498">
    <property type="entry name" value="Tetracyclin repressor-like, C-terminal domain"/>
    <property type="match status" value="1"/>
</dbReference>
<dbReference type="Pfam" id="PF00440">
    <property type="entry name" value="TetR_N"/>
    <property type="match status" value="1"/>
</dbReference>
<dbReference type="Proteomes" id="UP001205311">
    <property type="component" value="Unassembled WGS sequence"/>
</dbReference>
<reference evidence="6 7" key="1">
    <citation type="submission" date="2022-06" db="EMBL/GenBank/DDBJ databases">
        <title>Genomic Encyclopedia of Archaeal and Bacterial Type Strains, Phase II (KMG-II): from individual species to whole genera.</title>
        <authorList>
            <person name="Goeker M."/>
        </authorList>
    </citation>
    <scope>NUCLEOTIDE SEQUENCE [LARGE SCALE GENOMIC DNA]</scope>
    <source>
        <strain evidence="6 7">DSM 40477</strain>
    </source>
</reference>
<dbReference type="RefSeq" id="WP_253668440.1">
    <property type="nucleotide sequence ID" value="NZ_JAMTCP010000004.1"/>
</dbReference>
<dbReference type="PRINTS" id="PR00455">
    <property type="entry name" value="HTHTETR"/>
</dbReference>
<keyword evidence="3" id="KW-0804">Transcription</keyword>
<dbReference type="PANTHER" id="PTHR30055">
    <property type="entry name" value="HTH-TYPE TRANSCRIPTIONAL REGULATOR RUTR"/>
    <property type="match status" value="1"/>
</dbReference>
<evidence type="ECO:0000256" key="4">
    <source>
        <dbReference type="PROSITE-ProRule" id="PRU00335"/>
    </source>
</evidence>
<name>A0ABT1HPP1_STRSD</name>
<sequence length="209" mass="22409">MESRSGSAAQGRPVGRGPKVCAAVLAATLAELADVGYARLTVEAVAQRAGVHKTTVYRRWKDREALVVDALTDHVAADMPIPDTGDVATDLRALARLLVTHLTVTHLGVVATMFSDAARLPEIADVRRRFFADRFRRATPLVTRAVERGQLPQGTDPALLLKSLIAPVYLRLLVTSEPLDDAVADHAAEITLAAARAGVFRSTKVSDPD</sequence>
<dbReference type="Gene3D" id="1.10.10.60">
    <property type="entry name" value="Homeodomain-like"/>
    <property type="match status" value="1"/>
</dbReference>
<dbReference type="Gene3D" id="1.10.357.10">
    <property type="entry name" value="Tetracycline Repressor, domain 2"/>
    <property type="match status" value="1"/>
</dbReference>
<dbReference type="InterPro" id="IPR011075">
    <property type="entry name" value="TetR_C"/>
</dbReference>
<evidence type="ECO:0000256" key="3">
    <source>
        <dbReference type="ARBA" id="ARBA00023163"/>
    </source>
</evidence>
<dbReference type="Pfam" id="PF16859">
    <property type="entry name" value="TetR_C_11"/>
    <property type="match status" value="1"/>
</dbReference>
<proteinExistence type="predicted"/>
<keyword evidence="7" id="KW-1185">Reference proteome</keyword>
<evidence type="ECO:0000313" key="7">
    <source>
        <dbReference type="Proteomes" id="UP001205311"/>
    </source>
</evidence>
<feature type="DNA-binding region" description="H-T-H motif" evidence="4">
    <location>
        <begin position="41"/>
        <end position="60"/>
    </location>
</feature>
<feature type="domain" description="HTH tetR-type" evidence="5">
    <location>
        <begin position="18"/>
        <end position="78"/>
    </location>
</feature>
<dbReference type="InterPro" id="IPR036271">
    <property type="entry name" value="Tet_transcr_reg_TetR-rel_C_sf"/>
</dbReference>
<evidence type="ECO:0000256" key="2">
    <source>
        <dbReference type="ARBA" id="ARBA00023125"/>
    </source>
</evidence>
<keyword evidence="2 4" id="KW-0238">DNA-binding</keyword>
<dbReference type="PANTHER" id="PTHR30055:SF148">
    <property type="entry name" value="TETR-FAMILY TRANSCRIPTIONAL REGULATOR"/>
    <property type="match status" value="1"/>
</dbReference>
<dbReference type="SUPFAM" id="SSF46689">
    <property type="entry name" value="Homeodomain-like"/>
    <property type="match status" value="1"/>
</dbReference>
<evidence type="ECO:0000313" key="6">
    <source>
        <dbReference type="EMBL" id="MCP2257485.1"/>
    </source>
</evidence>
<evidence type="ECO:0000256" key="1">
    <source>
        <dbReference type="ARBA" id="ARBA00023015"/>
    </source>
</evidence>
<keyword evidence="1" id="KW-0805">Transcription regulation</keyword>
<comment type="caution">
    <text evidence="6">The sequence shown here is derived from an EMBL/GenBank/DDBJ whole genome shotgun (WGS) entry which is preliminary data.</text>
</comment>
<gene>
    <name evidence="6" type="ORF">LX15_001170</name>
</gene>
<evidence type="ECO:0000259" key="5">
    <source>
        <dbReference type="PROSITE" id="PS50977"/>
    </source>
</evidence>
<accession>A0ABT1HPP1</accession>
<dbReference type="InterPro" id="IPR050109">
    <property type="entry name" value="HTH-type_TetR-like_transc_reg"/>
</dbReference>
<dbReference type="EMBL" id="JAMTCP010000004">
    <property type="protein sequence ID" value="MCP2257485.1"/>
    <property type="molecule type" value="Genomic_DNA"/>
</dbReference>
<dbReference type="InterPro" id="IPR001647">
    <property type="entry name" value="HTH_TetR"/>
</dbReference>
<protein>
    <submittedName>
        <fullName evidence="6">Transcriptional regulator, TetR family</fullName>
    </submittedName>
</protein>
<dbReference type="PROSITE" id="PS50977">
    <property type="entry name" value="HTH_TETR_2"/>
    <property type="match status" value="1"/>
</dbReference>
<organism evidence="6 7">
    <name type="scientific">Streptoalloteichus tenebrarius (strain ATCC 17920 / DSM 40477 / JCM 4838 / CBS 697.72 / NBRC 16177 / NCIMB 11028 / NRRL B-12390 / A12253. 1 / ISP 5477)</name>
    <name type="common">Streptomyces tenebrarius</name>
    <dbReference type="NCBI Taxonomy" id="1933"/>
    <lineage>
        <taxon>Bacteria</taxon>
        <taxon>Bacillati</taxon>
        <taxon>Actinomycetota</taxon>
        <taxon>Actinomycetes</taxon>
        <taxon>Pseudonocardiales</taxon>
        <taxon>Pseudonocardiaceae</taxon>
        <taxon>Streptoalloteichus</taxon>
    </lineage>
</organism>